<evidence type="ECO:0000313" key="2">
    <source>
        <dbReference type="Proteomes" id="UP000316304"/>
    </source>
</evidence>
<keyword evidence="2" id="KW-1185">Reference proteome</keyword>
<dbReference type="AlphaFoldDB" id="A0A5C6CTF9"/>
<accession>A0A5C6CTF9</accession>
<protein>
    <submittedName>
        <fullName evidence="1">Uncharacterized protein</fullName>
    </submittedName>
</protein>
<dbReference type="EMBL" id="SJPT01000001">
    <property type="protein sequence ID" value="TWU26827.1"/>
    <property type="molecule type" value="Genomic_DNA"/>
</dbReference>
<proteinExistence type="predicted"/>
<evidence type="ECO:0000313" key="1">
    <source>
        <dbReference type="EMBL" id="TWU26827.1"/>
    </source>
</evidence>
<dbReference type="RefSeq" id="WP_146593104.1">
    <property type="nucleotide sequence ID" value="NZ_SJPT01000001.1"/>
</dbReference>
<comment type="caution">
    <text evidence="1">The sequence shown here is derived from an EMBL/GenBank/DDBJ whole genome shotgun (WGS) entry which is preliminary data.</text>
</comment>
<gene>
    <name evidence="1" type="ORF">Pla52o_06820</name>
</gene>
<sequence length="119" mass="13591">MQIKANIILKCLRDLSRGVPIVFGDPQTLLRISFFFPIPAIFIIAEQDDFFVWIRHACRFKNLGPMAAATEMREDNRRVGQRKILMVTWTAVSTFGMRVLALKRMAQKSVLRGLTIPLG</sequence>
<name>A0A5C6CTF9_9BACT</name>
<dbReference type="Proteomes" id="UP000316304">
    <property type="component" value="Unassembled WGS sequence"/>
</dbReference>
<reference evidence="1 2" key="1">
    <citation type="submission" date="2019-02" db="EMBL/GenBank/DDBJ databases">
        <title>Deep-cultivation of Planctomycetes and their phenomic and genomic characterization uncovers novel biology.</title>
        <authorList>
            <person name="Wiegand S."/>
            <person name="Jogler M."/>
            <person name="Boedeker C."/>
            <person name="Pinto D."/>
            <person name="Vollmers J."/>
            <person name="Rivas-Marin E."/>
            <person name="Kohn T."/>
            <person name="Peeters S.H."/>
            <person name="Heuer A."/>
            <person name="Rast P."/>
            <person name="Oberbeckmann S."/>
            <person name="Bunk B."/>
            <person name="Jeske O."/>
            <person name="Meyerdierks A."/>
            <person name="Storesund J.E."/>
            <person name="Kallscheuer N."/>
            <person name="Luecker S."/>
            <person name="Lage O.M."/>
            <person name="Pohl T."/>
            <person name="Merkel B.J."/>
            <person name="Hornburger P."/>
            <person name="Mueller R.-W."/>
            <person name="Bruemmer F."/>
            <person name="Labrenz M."/>
            <person name="Spormann A.M."/>
            <person name="Op Den Camp H."/>
            <person name="Overmann J."/>
            <person name="Amann R."/>
            <person name="Jetten M.S.M."/>
            <person name="Mascher T."/>
            <person name="Medema M.H."/>
            <person name="Devos D.P."/>
            <person name="Kaster A.-K."/>
            <person name="Ovreas L."/>
            <person name="Rohde M."/>
            <person name="Galperin M.Y."/>
            <person name="Jogler C."/>
        </authorList>
    </citation>
    <scope>NUCLEOTIDE SEQUENCE [LARGE SCALE GENOMIC DNA]</scope>
    <source>
        <strain evidence="1 2">Pla52o</strain>
    </source>
</reference>
<organism evidence="1 2">
    <name type="scientific">Novipirellula galeiformis</name>
    <dbReference type="NCBI Taxonomy" id="2528004"/>
    <lineage>
        <taxon>Bacteria</taxon>
        <taxon>Pseudomonadati</taxon>
        <taxon>Planctomycetota</taxon>
        <taxon>Planctomycetia</taxon>
        <taxon>Pirellulales</taxon>
        <taxon>Pirellulaceae</taxon>
        <taxon>Novipirellula</taxon>
    </lineage>
</organism>